<gene>
    <name evidence="9" type="primary">mmr</name>
    <name evidence="9" type="ORF">GCM10010196_35410</name>
</gene>
<keyword evidence="3" id="KW-1003">Cell membrane</keyword>
<dbReference type="InterPro" id="IPR037185">
    <property type="entry name" value="EmrE-like"/>
</dbReference>
<dbReference type="EMBL" id="BMRJ01000008">
    <property type="protein sequence ID" value="GGR38388.1"/>
    <property type="molecule type" value="Genomic_DNA"/>
</dbReference>
<evidence type="ECO:0000256" key="5">
    <source>
        <dbReference type="ARBA" id="ARBA00022989"/>
    </source>
</evidence>
<dbReference type="Pfam" id="PF00893">
    <property type="entry name" value="Multi_Drug_Res"/>
    <property type="match status" value="1"/>
</dbReference>
<dbReference type="AlphaFoldDB" id="A0A918FJ30"/>
<dbReference type="InterPro" id="IPR045324">
    <property type="entry name" value="Small_multidrug_res"/>
</dbReference>
<dbReference type="GO" id="GO:0022857">
    <property type="term" value="F:transmembrane transporter activity"/>
    <property type="evidence" value="ECO:0007669"/>
    <property type="project" value="InterPro"/>
</dbReference>
<dbReference type="FunFam" id="1.10.3730.20:FF:000001">
    <property type="entry name" value="Quaternary ammonium compound resistance transporter SugE"/>
    <property type="match status" value="1"/>
</dbReference>
<reference evidence="9" key="2">
    <citation type="submission" date="2020-09" db="EMBL/GenBank/DDBJ databases">
        <authorList>
            <person name="Sun Q."/>
            <person name="Ohkuma M."/>
        </authorList>
    </citation>
    <scope>NUCLEOTIDE SEQUENCE</scope>
    <source>
        <strain evidence="9">JCM 3346</strain>
    </source>
</reference>
<evidence type="ECO:0000256" key="8">
    <source>
        <dbReference type="SAM" id="Phobius"/>
    </source>
</evidence>
<keyword evidence="6 8" id="KW-0472">Membrane</keyword>
<sequence length="111" mass="11554">MAWLFLSLAIAFEVAATSFIGKTEGFTKLWWTVGVLAGYGVSFLMLAQAVRELEIGIVYAIWSGVGTAAIVAIGVLFLGESLTVPKLIGIALIIAGVIVLNVFAGQSAAHA</sequence>
<organism evidence="9 10">
    <name type="scientific">Agromyces mediolanus</name>
    <name type="common">Corynebacterium mediolanum</name>
    <dbReference type="NCBI Taxonomy" id="41986"/>
    <lineage>
        <taxon>Bacteria</taxon>
        <taxon>Bacillati</taxon>
        <taxon>Actinomycetota</taxon>
        <taxon>Actinomycetes</taxon>
        <taxon>Micrococcales</taxon>
        <taxon>Microbacteriaceae</taxon>
        <taxon>Agromyces</taxon>
    </lineage>
</organism>
<keyword evidence="2" id="KW-0813">Transport</keyword>
<dbReference type="Gene3D" id="1.10.3730.20">
    <property type="match status" value="1"/>
</dbReference>
<dbReference type="InterPro" id="IPR000390">
    <property type="entry name" value="Small_drug/metabolite_transptr"/>
</dbReference>
<keyword evidence="4 7" id="KW-0812">Transmembrane</keyword>
<dbReference type="PANTHER" id="PTHR30561">
    <property type="entry name" value="SMR FAMILY PROTON-DEPENDENT DRUG EFFLUX TRANSPORTER SUGE"/>
    <property type="match status" value="1"/>
</dbReference>
<dbReference type="SUPFAM" id="SSF103481">
    <property type="entry name" value="Multidrug resistance efflux transporter EmrE"/>
    <property type="match status" value="1"/>
</dbReference>
<evidence type="ECO:0000313" key="10">
    <source>
        <dbReference type="Proteomes" id="UP000610303"/>
    </source>
</evidence>
<dbReference type="PANTHER" id="PTHR30561:SF1">
    <property type="entry name" value="MULTIDRUG TRANSPORTER EMRE"/>
    <property type="match status" value="1"/>
</dbReference>
<protein>
    <submittedName>
        <fullName evidence="9">Multidrug resistance protein Mmr</fullName>
    </submittedName>
</protein>
<evidence type="ECO:0000256" key="4">
    <source>
        <dbReference type="ARBA" id="ARBA00022692"/>
    </source>
</evidence>
<reference evidence="9" key="1">
    <citation type="journal article" date="2014" name="Int. J. Syst. Evol. Microbiol.">
        <title>Complete genome sequence of Corynebacterium casei LMG S-19264T (=DSM 44701T), isolated from a smear-ripened cheese.</title>
        <authorList>
            <consortium name="US DOE Joint Genome Institute (JGI-PGF)"/>
            <person name="Walter F."/>
            <person name="Albersmeier A."/>
            <person name="Kalinowski J."/>
            <person name="Ruckert C."/>
        </authorList>
    </citation>
    <scope>NUCLEOTIDE SEQUENCE</scope>
    <source>
        <strain evidence="9">JCM 3346</strain>
    </source>
</reference>
<feature type="transmembrane region" description="Helical" evidence="8">
    <location>
        <begin position="59"/>
        <end position="78"/>
    </location>
</feature>
<name>A0A918FJ30_AGRME</name>
<evidence type="ECO:0000256" key="2">
    <source>
        <dbReference type="ARBA" id="ARBA00022448"/>
    </source>
</evidence>
<comment type="similarity">
    <text evidence="7">Belongs to the drug/metabolite transporter (DMT) superfamily. Small multidrug resistance (SMR) (TC 2.A.7.1) family.</text>
</comment>
<evidence type="ECO:0000256" key="6">
    <source>
        <dbReference type="ARBA" id="ARBA00023136"/>
    </source>
</evidence>
<accession>A0A918FJ30</accession>
<dbReference type="GO" id="GO:0005886">
    <property type="term" value="C:plasma membrane"/>
    <property type="evidence" value="ECO:0007669"/>
    <property type="project" value="UniProtKB-SubCell"/>
</dbReference>
<evidence type="ECO:0000313" key="9">
    <source>
        <dbReference type="EMBL" id="GGR38388.1"/>
    </source>
</evidence>
<dbReference type="RefSeq" id="WP_189086746.1">
    <property type="nucleotide sequence ID" value="NZ_BMRJ01000008.1"/>
</dbReference>
<feature type="transmembrane region" description="Helical" evidence="8">
    <location>
        <begin position="26"/>
        <end position="47"/>
    </location>
</feature>
<evidence type="ECO:0000256" key="7">
    <source>
        <dbReference type="RuleBase" id="RU003942"/>
    </source>
</evidence>
<proteinExistence type="inferred from homology"/>
<comment type="caution">
    <text evidence="9">The sequence shown here is derived from an EMBL/GenBank/DDBJ whole genome shotgun (WGS) entry which is preliminary data.</text>
</comment>
<feature type="transmembrane region" description="Helical" evidence="8">
    <location>
        <begin position="84"/>
        <end position="104"/>
    </location>
</feature>
<keyword evidence="5 8" id="KW-1133">Transmembrane helix</keyword>
<evidence type="ECO:0000256" key="1">
    <source>
        <dbReference type="ARBA" id="ARBA00004651"/>
    </source>
</evidence>
<comment type="subcellular location">
    <subcellularLocation>
        <location evidence="1 7">Cell membrane</location>
        <topology evidence="1 7">Multi-pass membrane protein</topology>
    </subcellularLocation>
</comment>
<evidence type="ECO:0000256" key="3">
    <source>
        <dbReference type="ARBA" id="ARBA00022475"/>
    </source>
</evidence>
<dbReference type="Proteomes" id="UP000610303">
    <property type="component" value="Unassembled WGS sequence"/>
</dbReference>
<keyword evidence="10" id="KW-1185">Reference proteome</keyword>